<organism evidence="10 11">
    <name type="scientific">Pararoseomonas baculiformis</name>
    <dbReference type="NCBI Taxonomy" id="2820812"/>
    <lineage>
        <taxon>Bacteria</taxon>
        <taxon>Pseudomonadati</taxon>
        <taxon>Pseudomonadota</taxon>
        <taxon>Alphaproteobacteria</taxon>
        <taxon>Acetobacterales</taxon>
        <taxon>Acetobacteraceae</taxon>
        <taxon>Pararoseomonas</taxon>
    </lineage>
</organism>
<gene>
    <name evidence="10" type="ORF">J8J14_20905</name>
</gene>
<dbReference type="PROSITE" id="PS00659">
    <property type="entry name" value="GLYCOSYL_HYDROL_F5"/>
    <property type="match status" value="1"/>
</dbReference>
<dbReference type="Proteomes" id="UP000681594">
    <property type="component" value="Unassembled WGS sequence"/>
</dbReference>
<evidence type="ECO:0000256" key="2">
    <source>
        <dbReference type="ARBA" id="ARBA00012601"/>
    </source>
</evidence>
<feature type="domain" description="Glycoside hydrolase family 5" evidence="9">
    <location>
        <begin position="21"/>
        <end position="343"/>
    </location>
</feature>
<keyword evidence="6 8" id="KW-0326">Glycosidase</keyword>
<dbReference type="InterPro" id="IPR018087">
    <property type="entry name" value="Glyco_hydro_5_CS"/>
</dbReference>
<evidence type="ECO:0000256" key="7">
    <source>
        <dbReference type="ARBA" id="ARBA00023326"/>
    </source>
</evidence>
<dbReference type="Gene3D" id="3.20.20.80">
    <property type="entry name" value="Glycosidases"/>
    <property type="match status" value="1"/>
</dbReference>
<comment type="caution">
    <text evidence="10">The sequence shown here is derived from an EMBL/GenBank/DDBJ whole genome shotgun (WGS) entry which is preliminary data.</text>
</comment>
<comment type="catalytic activity">
    <reaction evidence="1">
        <text>Endohydrolysis of (1-&gt;4)-beta-D-glucosidic linkages in cellulose, lichenin and cereal beta-D-glucans.</text>
        <dbReference type="EC" id="3.2.1.4"/>
    </reaction>
</comment>
<evidence type="ECO:0000256" key="1">
    <source>
        <dbReference type="ARBA" id="ARBA00000966"/>
    </source>
</evidence>
<proteinExistence type="inferred from homology"/>
<name>A0ABS4AK20_9PROT</name>
<dbReference type="EMBL" id="JAGIZB010000028">
    <property type="protein sequence ID" value="MBP0447236.1"/>
    <property type="molecule type" value="Genomic_DNA"/>
</dbReference>
<evidence type="ECO:0000256" key="3">
    <source>
        <dbReference type="ARBA" id="ARBA00022801"/>
    </source>
</evidence>
<keyword evidence="7" id="KW-0624">Polysaccharide degradation</keyword>
<dbReference type="InterPro" id="IPR017853">
    <property type="entry name" value="GH"/>
</dbReference>
<dbReference type="PANTHER" id="PTHR35923">
    <property type="entry name" value="MAJOR EXTRACELLULAR ENDOGLUCANASE"/>
    <property type="match status" value="1"/>
</dbReference>
<keyword evidence="5" id="KW-0119">Carbohydrate metabolism</keyword>
<evidence type="ECO:0000313" key="10">
    <source>
        <dbReference type="EMBL" id="MBP0447236.1"/>
    </source>
</evidence>
<evidence type="ECO:0000256" key="4">
    <source>
        <dbReference type="ARBA" id="ARBA00023001"/>
    </source>
</evidence>
<accession>A0ABS4AK20</accession>
<keyword evidence="4" id="KW-0136">Cellulose degradation</keyword>
<comment type="similarity">
    <text evidence="8">Belongs to the glycosyl hydrolase 5 (cellulase A) family.</text>
</comment>
<reference evidence="10 11" key="1">
    <citation type="submission" date="2021-03" db="EMBL/GenBank/DDBJ databases">
        <authorList>
            <person name="So Y."/>
        </authorList>
    </citation>
    <scope>NUCLEOTIDE SEQUENCE [LARGE SCALE GENOMIC DNA]</scope>
    <source>
        <strain evidence="10 11">SSH11</strain>
    </source>
</reference>
<evidence type="ECO:0000256" key="6">
    <source>
        <dbReference type="ARBA" id="ARBA00023295"/>
    </source>
</evidence>
<dbReference type="SUPFAM" id="SSF51445">
    <property type="entry name" value="(Trans)glycosidases"/>
    <property type="match status" value="1"/>
</dbReference>
<keyword evidence="3 8" id="KW-0378">Hydrolase</keyword>
<dbReference type="EC" id="3.2.1.4" evidence="2"/>
<dbReference type="GO" id="GO:0016787">
    <property type="term" value="F:hydrolase activity"/>
    <property type="evidence" value="ECO:0007669"/>
    <property type="project" value="UniProtKB-KW"/>
</dbReference>
<dbReference type="Pfam" id="PF00150">
    <property type="entry name" value="Cellulase"/>
    <property type="match status" value="1"/>
</dbReference>
<evidence type="ECO:0000259" key="9">
    <source>
        <dbReference type="Pfam" id="PF00150"/>
    </source>
</evidence>
<dbReference type="InterPro" id="IPR001547">
    <property type="entry name" value="Glyco_hydro_5"/>
</dbReference>
<evidence type="ECO:0000256" key="5">
    <source>
        <dbReference type="ARBA" id="ARBA00023277"/>
    </source>
</evidence>
<sequence length="387" mass="42434">MTSPPAARPLQMLSTRGNQIVDASGRPVRLKAVSWFGAELPYKAPQGLWQEGYAGLLDRIRQWGFNCIRLPFASSITSDPPTGYIDPVRNPDLFLRSSLAVLDRIIDAAGERGLCVVLDLHIHQAGNERDGAPVAGRHTLRSLVGTWQFMARRYGSRPNVIGADVFNEPYAVKWPEWKRICETVGNAVHGNAPHWLIFVEGCDAAAGFWAGGNLTEAGANPVVLNQPRKLVYSPHEYGHSVHLMDWLQRSGHPVPAWPRSLFARFRSSWGYLFEQDIAPIWVGEFGGHFGMDGAGRPGRPHGGEERQWLQALASYLNGDFNGDGRRDLAPGKEGMSFAYWCLNPTSGDTGGLLQDDWTTAQAAKLEALAPLLRDGGNAVVDSTRGSD</sequence>
<dbReference type="PANTHER" id="PTHR35923:SF2">
    <property type="entry name" value="ENDOGLUCANASE"/>
    <property type="match status" value="1"/>
</dbReference>
<protein>
    <recommendedName>
        <fullName evidence="2">cellulase</fullName>
        <ecNumber evidence="2">3.2.1.4</ecNumber>
    </recommendedName>
</protein>
<dbReference type="RefSeq" id="WP_209381504.1">
    <property type="nucleotide sequence ID" value="NZ_JAGIZB010000028.1"/>
</dbReference>
<evidence type="ECO:0000256" key="8">
    <source>
        <dbReference type="RuleBase" id="RU361153"/>
    </source>
</evidence>
<evidence type="ECO:0000313" key="11">
    <source>
        <dbReference type="Proteomes" id="UP000681594"/>
    </source>
</evidence>
<keyword evidence="11" id="KW-1185">Reference proteome</keyword>